<keyword evidence="2" id="KW-1185">Reference proteome</keyword>
<dbReference type="Proteomes" id="UP001228044">
    <property type="component" value="Unassembled WGS sequence"/>
</dbReference>
<comment type="caution">
    <text evidence="1">The sequence shown here is derived from an EMBL/GenBank/DDBJ whole genome shotgun (WGS) entry which is preliminary data.</text>
</comment>
<name>A0ABT8DV61_9BURK</name>
<organism evidence="1 2">
    <name type="scientific">Roseateles violae</name>
    <dbReference type="NCBI Taxonomy" id="3058042"/>
    <lineage>
        <taxon>Bacteria</taxon>
        <taxon>Pseudomonadati</taxon>
        <taxon>Pseudomonadota</taxon>
        <taxon>Betaproteobacteria</taxon>
        <taxon>Burkholderiales</taxon>
        <taxon>Sphaerotilaceae</taxon>
        <taxon>Roseateles</taxon>
    </lineage>
</organism>
<reference evidence="1 2" key="1">
    <citation type="submission" date="2023-06" db="EMBL/GenBank/DDBJ databases">
        <title>Pelomonas sp. PFR6 16S ribosomal RNA gene Genome sequencing and assembly.</title>
        <authorList>
            <person name="Woo H."/>
        </authorList>
    </citation>
    <scope>NUCLEOTIDE SEQUENCE [LARGE SCALE GENOMIC DNA]</scope>
    <source>
        <strain evidence="1 2">PFR6</strain>
    </source>
</reference>
<dbReference type="RefSeq" id="WP_290359118.1">
    <property type="nucleotide sequence ID" value="NZ_JAUHHC010000003.1"/>
</dbReference>
<dbReference type="EMBL" id="JAUHHC010000003">
    <property type="protein sequence ID" value="MDN3920794.1"/>
    <property type="molecule type" value="Genomic_DNA"/>
</dbReference>
<accession>A0ABT8DV61</accession>
<proteinExistence type="predicted"/>
<sequence length="168" mass="18659">MLVIQVIEILWTKASRGAPLSNLRSHLPRAFPIDLAALDDDDARCLIQQHRIVEWEGFRPVLHQREQLAAPPGSVEALRITALKGGVYGLGLLGTPKSGRPLRHPVPEAFELLPGEFACLSLNARHTSTRGQHYRETIYNVASGDPPPADRFLRGPPEHRLDLKANLF</sequence>
<gene>
    <name evidence="1" type="ORF">QWJ38_10940</name>
</gene>
<protein>
    <submittedName>
        <fullName evidence="1">Uncharacterized protein</fullName>
    </submittedName>
</protein>
<evidence type="ECO:0000313" key="1">
    <source>
        <dbReference type="EMBL" id="MDN3920794.1"/>
    </source>
</evidence>
<evidence type="ECO:0000313" key="2">
    <source>
        <dbReference type="Proteomes" id="UP001228044"/>
    </source>
</evidence>